<reference evidence="2" key="1">
    <citation type="submission" date="2025-08" db="UniProtKB">
        <authorList>
            <consortium name="Ensembl"/>
        </authorList>
    </citation>
    <scope>IDENTIFICATION</scope>
</reference>
<evidence type="ECO:0000313" key="3">
    <source>
        <dbReference type="Proteomes" id="UP000694390"/>
    </source>
</evidence>
<accession>A0A8C4VK01</accession>
<name>A0A8C4VK01_9SAUR</name>
<organism evidence="2 3">
    <name type="scientific">Gopherus evgoodei</name>
    <name type="common">Goodes thornscrub tortoise</name>
    <dbReference type="NCBI Taxonomy" id="1825980"/>
    <lineage>
        <taxon>Eukaryota</taxon>
        <taxon>Metazoa</taxon>
        <taxon>Chordata</taxon>
        <taxon>Craniata</taxon>
        <taxon>Vertebrata</taxon>
        <taxon>Euteleostomi</taxon>
        <taxon>Archelosauria</taxon>
        <taxon>Testudinata</taxon>
        <taxon>Testudines</taxon>
        <taxon>Cryptodira</taxon>
        <taxon>Durocryptodira</taxon>
        <taxon>Testudinoidea</taxon>
        <taxon>Testudinidae</taxon>
        <taxon>Gopherus</taxon>
    </lineage>
</organism>
<keyword evidence="1" id="KW-0732">Signal</keyword>
<proteinExistence type="predicted"/>
<dbReference type="Gene3D" id="1.10.287.210">
    <property type="match status" value="1"/>
</dbReference>
<dbReference type="Pfam" id="PF00429">
    <property type="entry name" value="TLV_coat"/>
    <property type="match status" value="1"/>
</dbReference>
<reference evidence="2" key="2">
    <citation type="submission" date="2025-09" db="UniProtKB">
        <authorList>
            <consortium name="Ensembl"/>
        </authorList>
    </citation>
    <scope>IDENTIFICATION</scope>
</reference>
<dbReference type="Ensembl" id="ENSGEVT00005002049.1">
    <property type="protein sequence ID" value="ENSGEVP00005001948.1"/>
    <property type="gene ID" value="ENSGEVG00005001480.1"/>
</dbReference>
<sequence length="88" mass="9566">FGGLVTLALKVAIIRLQGLLESLTNETATLFENQAGEMSQLRQLALQNRMALDMMLAAQGGTCALINEECCNCVPIPTPHEFGCWRGE</sequence>
<dbReference type="OrthoDB" id="8949317at2759"/>
<feature type="chain" id="PRO_5034498608" description="ERVV2 protein" evidence="1">
    <location>
        <begin position="19"/>
        <end position="88"/>
    </location>
</feature>
<dbReference type="AlphaFoldDB" id="A0A8C4VK01"/>
<protein>
    <recommendedName>
        <fullName evidence="4">ERVV2 protein</fullName>
    </recommendedName>
</protein>
<feature type="signal peptide" evidence="1">
    <location>
        <begin position="1"/>
        <end position="18"/>
    </location>
</feature>
<dbReference type="GeneTree" id="ENSGT01140000282804"/>
<dbReference type="Proteomes" id="UP000694390">
    <property type="component" value="Unassembled WGS sequence"/>
</dbReference>
<dbReference type="InterPro" id="IPR018154">
    <property type="entry name" value="TLV/ENV_coat_polyprotein"/>
</dbReference>
<keyword evidence="3" id="KW-1185">Reference proteome</keyword>
<dbReference type="SUPFAM" id="SSF58069">
    <property type="entry name" value="Virus ectodomain"/>
    <property type="match status" value="1"/>
</dbReference>
<evidence type="ECO:0008006" key="4">
    <source>
        <dbReference type="Google" id="ProtNLM"/>
    </source>
</evidence>
<dbReference type="PANTHER" id="PTHR10424">
    <property type="entry name" value="VIRAL ENVELOPE PROTEIN"/>
    <property type="match status" value="1"/>
</dbReference>
<evidence type="ECO:0000256" key="1">
    <source>
        <dbReference type="SAM" id="SignalP"/>
    </source>
</evidence>
<evidence type="ECO:0000313" key="2">
    <source>
        <dbReference type="Ensembl" id="ENSGEVP00005001948.1"/>
    </source>
</evidence>